<keyword evidence="2" id="KW-0547">Nucleotide-binding</keyword>
<proteinExistence type="inferred from homology"/>
<comment type="caution">
    <text evidence="5">The sequence shown here is derived from an EMBL/GenBank/DDBJ whole genome shotgun (WGS) entry which is preliminary data.</text>
</comment>
<keyword evidence="2" id="KW-0067">ATP-binding</keyword>
<feature type="binding site" evidence="2">
    <location>
        <position position="285"/>
    </location>
    <ligand>
        <name>substrate</name>
    </ligand>
</feature>
<feature type="binding site" evidence="2">
    <location>
        <position position="34"/>
    </location>
    <ligand>
        <name>Mg(2+)</name>
        <dbReference type="ChEBI" id="CHEBI:18420"/>
        <label>3</label>
    </ligand>
</feature>
<keyword evidence="2" id="KW-0460">Magnesium</keyword>
<feature type="binding site" evidence="2">
    <location>
        <position position="225"/>
    </location>
    <ligand>
        <name>ATP</name>
        <dbReference type="ChEBI" id="CHEBI:30616"/>
    </ligand>
</feature>
<feature type="binding site" evidence="2">
    <location>
        <position position="51"/>
    </location>
    <ligand>
        <name>Mg(2+)</name>
        <dbReference type="ChEBI" id="CHEBI:18420"/>
        <label>2</label>
    </ligand>
</feature>
<dbReference type="RefSeq" id="WP_208146235.1">
    <property type="nucleotide sequence ID" value="NZ_JAGETV010000001.1"/>
</dbReference>
<feature type="binding site" evidence="2">
    <location>
        <position position="51"/>
    </location>
    <ligand>
        <name>Mg(2+)</name>
        <dbReference type="ChEBI" id="CHEBI:18420"/>
        <label>1</label>
    </ligand>
</feature>
<dbReference type="CDD" id="cd02194">
    <property type="entry name" value="ThiL"/>
    <property type="match status" value="1"/>
</dbReference>
<gene>
    <name evidence="2 5" type="primary">thiL</name>
    <name evidence="5" type="ORF">J3998_00540</name>
</gene>
<dbReference type="EC" id="2.7.4.16" evidence="2"/>
<dbReference type="InterPro" id="IPR036676">
    <property type="entry name" value="PurM-like_C_sf"/>
</dbReference>
<evidence type="ECO:0000313" key="6">
    <source>
        <dbReference type="Proteomes" id="UP000664835"/>
    </source>
</evidence>
<feature type="binding site" evidence="2">
    <location>
        <position position="79"/>
    </location>
    <ligand>
        <name>Mg(2+)</name>
        <dbReference type="ChEBI" id="CHEBI:18420"/>
        <label>2</label>
    </ligand>
</feature>
<dbReference type="GO" id="GO:0009030">
    <property type="term" value="F:thiamine-phosphate kinase activity"/>
    <property type="evidence" value="ECO:0007669"/>
    <property type="project" value="UniProtKB-EC"/>
</dbReference>
<feature type="binding site" evidence="2">
    <location>
        <position position="223"/>
    </location>
    <ligand>
        <name>Mg(2+)</name>
        <dbReference type="ChEBI" id="CHEBI:18420"/>
        <label>3</label>
    </ligand>
</feature>
<feature type="binding site" evidence="2">
    <location>
        <position position="131"/>
    </location>
    <ligand>
        <name>Mg(2+)</name>
        <dbReference type="ChEBI" id="CHEBI:18420"/>
        <label>1</label>
    </ligand>
</feature>
<dbReference type="Pfam" id="PF00586">
    <property type="entry name" value="AIRS"/>
    <property type="match status" value="1"/>
</dbReference>
<dbReference type="InterPro" id="IPR006283">
    <property type="entry name" value="ThiL-like"/>
</dbReference>
<sequence length="343" mass="35905">MEFDLIHRYFAPLGLTKSAEQAAIDGTDIGIGDDGAVLSIPAGQQLVVVTDTLVSGVHFPENTSAYDIAWKALAVNLSDLAAMGATPFAYSLGLSLPLECASDEEWMQDFVQGFAGLVKSTGLPIALVGGDTTRSKTLTLTVSAKGLVGNGQAVLRSGAQSGDLIAVTGVLGEGALGLQVAFGNIDSELTAEQKQTALNALNRPQPQLALGMCLKQIANSAIDISDGLLQDLGHIIKSSTKRQVVLGKTVQLGAKIFLEKIPLSSGMQQLFASKVSWSLALSGGDDYQLCMTVSPDKLTELKLRADELGVEIAVIGEVTDGAGIKTYLDGKLVQQTEAGFQHF</sequence>
<protein>
    <recommendedName>
        <fullName evidence="2">Thiamine-monophosphate kinase</fullName>
        <shortName evidence="2">TMP kinase</shortName>
        <shortName evidence="2">Thiamine-phosphate kinase</shortName>
        <ecNumber evidence="2">2.7.4.16</ecNumber>
    </recommendedName>
</protein>
<evidence type="ECO:0000313" key="5">
    <source>
        <dbReference type="EMBL" id="MBO1926048.1"/>
    </source>
</evidence>
<evidence type="ECO:0000259" key="3">
    <source>
        <dbReference type="Pfam" id="PF00586"/>
    </source>
</evidence>
<feature type="binding site" evidence="2">
    <location>
        <position position="50"/>
    </location>
    <ligand>
        <name>Mg(2+)</name>
        <dbReference type="ChEBI" id="CHEBI:18420"/>
        <label>1</label>
    </ligand>
</feature>
<comment type="catalytic activity">
    <reaction evidence="2">
        <text>thiamine phosphate + ATP = thiamine diphosphate + ADP</text>
        <dbReference type="Rhea" id="RHEA:15913"/>
        <dbReference type="ChEBI" id="CHEBI:30616"/>
        <dbReference type="ChEBI" id="CHEBI:37575"/>
        <dbReference type="ChEBI" id="CHEBI:58937"/>
        <dbReference type="ChEBI" id="CHEBI:456216"/>
        <dbReference type="EC" id="2.7.4.16"/>
    </reaction>
</comment>
<dbReference type="NCBIfam" id="TIGR01379">
    <property type="entry name" value="thiL"/>
    <property type="match status" value="1"/>
</dbReference>
<feature type="binding site" evidence="2">
    <location>
        <position position="340"/>
    </location>
    <ligand>
        <name>substrate</name>
    </ligand>
</feature>
<feature type="binding site" evidence="2">
    <location>
        <position position="79"/>
    </location>
    <ligand>
        <name>Mg(2+)</name>
        <dbReference type="ChEBI" id="CHEBI:18420"/>
        <label>4</label>
    </ligand>
</feature>
<comment type="similarity">
    <text evidence="2">Belongs to the thiamine-monophosphate kinase family.</text>
</comment>
<evidence type="ECO:0000259" key="4">
    <source>
        <dbReference type="Pfam" id="PF02769"/>
    </source>
</evidence>
<feature type="binding site" evidence="2">
    <location>
        <position position="156"/>
    </location>
    <ligand>
        <name>ATP</name>
        <dbReference type="ChEBI" id="CHEBI:30616"/>
    </ligand>
</feature>
<keyword evidence="2 5" id="KW-0808">Transferase</keyword>
<keyword evidence="2" id="KW-0479">Metal-binding</keyword>
<feature type="binding site" evidence="2">
    <location>
        <position position="58"/>
    </location>
    <ligand>
        <name>substrate</name>
    </ligand>
</feature>
<name>A0ABS3Q1R6_9GAMM</name>
<feature type="binding site" evidence="2">
    <location>
        <begin position="130"/>
        <end position="131"/>
    </location>
    <ligand>
        <name>ATP</name>
        <dbReference type="ChEBI" id="CHEBI:30616"/>
    </ligand>
</feature>
<dbReference type="EMBL" id="JAGETV010000001">
    <property type="protein sequence ID" value="MBO1926048.1"/>
    <property type="molecule type" value="Genomic_DNA"/>
</dbReference>
<comment type="caution">
    <text evidence="2">Lacks conserved residue(s) required for the propagation of feature annotation.</text>
</comment>
<dbReference type="Gene3D" id="3.30.1330.10">
    <property type="entry name" value="PurM-like, N-terminal domain"/>
    <property type="match status" value="1"/>
</dbReference>
<accession>A0ABS3Q1R6</accession>
<dbReference type="Proteomes" id="UP000664835">
    <property type="component" value="Unassembled WGS sequence"/>
</dbReference>
<feature type="binding site" evidence="2">
    <location>
        <position position="226"/>
    </location>
    <ligand>
        <name>Mg(2+)</name>
        <dbReference type="ChEBI" id="CHEBI:18420"/>
        <label>5</label>
    </ligand>
</feature>
<dbReference type="InterPro" id="IPR016188">
    <property type="entry name" value="PurM-like_N"/>
</dbReference>
<feature type="binding site" evidence="2">
    <location>
        <position position="34"/>
    </location>
    <ligand>
        <name>Mg(2+)</name>
        <dbReference type="ChEBI" id="CHEBI:18420"/>
        <label>4</label>
    </ligand>
</feature>
<evidence type="ECO:0000256" key="1">
    <source>
        <dbReference type="ARBA" id="ARBA00022977"/>
    </source>
</evidence>
<feature type="domain" description="PurM-like C-terminal" evidence="4">
    <location>
        <begin position="160"/>
        <end position="327"/>
    </location>
</feature>
<keyword evidence="6" id="KW-1185">Reference proteome</keyword>
<dbReference type="Pfam" id="PF02769">
    <property type="entry name" value="AIRS_C"/>
    <property type="match status" value="1"/>
</dbReference>
<comment type="miscellaneous">
    <text evidence="2">Reaction mechanism of ThiL seems to utilize a direct, inline transfer of the gamma-phosphate of ATP to TMP rather than a phosphorylated enzyme intermediate.</text>
</comment>
<keyword evidence="2 5" id="KW-0418">Kinase</keyword>
<dbReference type="SUPFAM" id="SSF56042">
    <property type="entry name" value="PurM C-terminal domain-like"/>
    <property type="match status" value="1"/>
</dbReference>
<feature type="domain" description="PurM-like N-terminal" evidence="3">
    <location>
        <begin position="32"/>
        <end position="148"/>
    </location>
</feature>
<feature type="binding site" evidence="2">
    <location>
        <position position="79"/>
    </location>
    <ligand>
        <name>Mg(2+)</name>
        <dbReference type="ChEBI" id="CHEBI:18420"/>
        <label>3</label>
    </ligand>
</feature>
<dbReference type="Gene3D" id="3.90.650.10">
    <property type="entry name" value="PurM-like C-terminal domain"/>
    <property type="match status" value="1"/>
</dbReference>
<dbReference type="HAMAP" id="MF_02128">
    <property type="entry name" value="TMP_kinase"/>
    <property type="match status" value="1"/>
</dbReference>
<organism evidence="5 6">
    <name type="scientific">Thiomicrorhabdus marina</name>
    <dbReference type="NCBI Taxonomy" id="2818442"/>
    <lineage>
        <taxon>Bacteria</taxon>
        <taxon>Pseudomonadati</taxon>
        <taxon>Pseudomonadota</taxon>
        <taxon>Gammaproteobacteria</taxon>
        <taxon>Thiotrichales</taxon>
        <taxon>Piscirickettsiaceae</taxon>
        <taxon>Thiomicrorhabdus</taxon>
    </lineage>
</organism>
<dbReference type="PANTHER" id="PTHR30270">
    <property type="entry name" value="THIAMINE-MONOPHOSPHATE KINASE"/>
    <property type="match status" value="1"/>
</dbReference>
<reference evidence="5 6" key="1">
    <citation type="submission" date="2021-03" db="EMBL/GenBank/DDBJ databases">
        <title>Thiomicrorhabdus sp.nov.,novel sulfur-oxidizing bacteria isolated from coastal sediment.</title>
        <authorList>
            <person name="Liu X."/>
        </authorList>
    </citation>
    <scope>NUCLEOTIDE SEQUENCE [LARGE SCALE GENOMIC DNA]</scope>
    <source>
        <strain evidence="5 6">6S2-11</strain>
    </source>
</reference>
<dbReference type="InterPro" id="IPR036921">
    <property type="entry name" value="PurM-like_N_sf"/>
</dbReference>
<keyword evidence="1 2" id="KW-0784">Thiamine biosynthesis</keyword>
<comment type="pathway">
    <text evidence="2">Cofactor biosynthesis; thiamine diphosphate biosynthesis; thiamine diphosphate from thiamine phosphate: step 1/1.</text>
</comment>
<comment type="function">
    <text evidence="2">Catalyzes the ATP-dependent phosphorylation of thiamine-monophosphate (TMP) to form thiamine-pyrophosphate (TPP), the active form of vitamin B1.</text>
</comment>
<dbReference type="PIRSF" id="PIRSF005303">
    <property type="entry name" value="Thiam_monoph_kin"/>
    <property type="match status" value="1"/>
</dbReference>
<dbReference type="InterPro" id="IPR010918">
    <property type="entry name" value="PurM-like_C_dom"/>
</dbReference>
<dbReference type="PANTHER" id="PTHR30270:SF0">
    <property type="entry name" value="THIAMINE-MONOPHOSPHATE KINASE"/>
    <property type="match status" value="1"/>
</dbReference>
<dbReference type="SUPFAM" id="SSF55326">
    <property type="entry name" value="PurM N-terminal domain-like"/>
    <property type="match status" value="1"/>
</dbReference>
<evidence type="ECO:0000256" key="2">
    <source>
        <dbReference type="HAMAP-Rule" id="MF_02128"/>
    </source>
</evidence>